<dbReference type="STRING" id="1437603.GCA_000771525_00054"/>
<dbReference type="eggNOG" id="COG0693">
    <property type="taxonomic scope" value="Bacteria"/>
</dbReference>
<dbReference type="PANTHER" id="PTHR42733">
    <property type="entry name" value="DJ-1 PROTEIN"/>
    <property type="match status" value="1"/>
</dbReference>
<feature type="domain" description="DJ-1/PfpI" evidence="2">
    <location>
        <begin position="9"/>
        <end position="179"/>
    </location>
</feature>
<dbReference type="Proteomes" id="UP000029082">
    <property type="component" value="Unassembled WGS sequence"/>
</dbReference>
<evidence type="ECO:0000313" key="4">
    <source>
        <dbReference type="Proteomes" id="UP000029082"/>
    </source>
</evidence>
<dbReference type="EMBL" id="JGZE01000001">
    <property type="protein sequence ID" value="KFI80355.1"/>
    <property type="molecule type" value="Genomic_DNA"/>
</dbReference>
<dbReference type="AlphaFoldDB" id="A0A087CAQ5"/>
<reference evidence="3 4" key="1">
    <citation type="submission" date="2014-03" db="EMBL/GenBank/DDBJ databases">
        <title>Genomics of Bifidobacteria.</title>
        <authorList>
            <person name="Ventura M."/>
            <person name="Milani C."/>
            <person name="Lugli G.A."/>
        </authorList>
    </citation>
    <scope>NUCLEOTIDE SEQUENCE [LARGE SCALE GENOMIC DNA]</scope>
    <source>
        <strain evidence="3 4">DSM 21395</strain>
    </source>
</reference>
<evidence type="ECO:0000256" key="1">
    <source>
        <dbReference type="ARBA" id="ARBA00008542"/>
    </source>
</evidence>
<dbReference type="OrthoDB" id="9792284at2"/>
<dbReference type="RefSeq" id="WP_033511021.1">
    <property type="nucleotide sequence ID" value="NZ_JDUO01000001.1"/>
</dbReference>
<dbReference type="Gene3D" id="3.40.50.880">
    <property type="match status" value="1"/>
</dbReference>
<dbReference type="InterPro" id="IPR002818">
    <property type="entry name" value="DJ-1/PfpI"/>
</dbReference>
<evidence type="ECO:0000313" key="3">
    <source>
        <dbReference type="EMBL" id="KFI80355.1"/>
    </source>
</evidence>
<dbReference type="InterPro" id="IPR029062">
    <property type="entry name" value="Class_I_gatase-like"/>
</dbReference>
<protein>
    <submittedName>
        <fullName evidence="3">4-methyl-5(Beta-hydroxyethyl)-thiazole monophosphate synthesis protein</fullName>
    </submittedName>
</protein>
<comment type="caution">
    <text evidence="3">The sequence shown here is derived from an EMBL/GenBank/DDBJ whole genome shotgun (WGS) entry which is preliminary data.</text>
</comment>
<name>A0A087CAQ5_9BIFI</name>
<dbReference type="PROSITE" id="PS51276">
    <property type="entry name" value="PEPTIDASE_C56_PFPI"/>
    <property type="match status" value="1"/>
</dbReference>
<gene>
    <name evidence="3" type="ORF">BMON_0228</name>
</gene>
<keyword evidence="4" id="KW-1185">Reference proteome</keyword>
<evidence type="ECO:0000259" key="2">
    <source>
        <dbReference type="Pfam" id="PF01965"/>
    </source>
</evidence>
<comment type="similarity">
    <text evidence="1">Belongs to the peptidase C56 family.</text>
</comment>
<accession>A0A087CAQ5</accession>
<dbReference type="GeneID" id="93093623"/>
<dbReference type="NCBIfam" id="TIGR01382">
    <property type="entry name" value="PfpI"/>
    <property type="match status" value="1"/>
</dbReference>
<dbReference type="CDD" id="cd03134">
    <property type="entry name" value="GATase1_PfpI_like"/>
    <property type="match status" value="1"/>
</dbReference>
<sequence length="184" mass="20010">MTGSITTAKVLIITQNWGIEETELTRPLRDLRKAGARVTLAAAEQAPVETLQHDRYEGERLDPDTTYDQVHAEDYDLLVVPGGTTNVDRLRVAEDPIALAQAFAKAGKPIAAICHGAWLLVNADLLGGKTLTSTRYIKRDVENAGGVQVNEPVHIDDAQGWRLITSRKPDDLDAFVGAIKDTLG</sequence>
<organism evidence="3 4">
    <name type="scientific">Bifidobacterium mongoliense DSM 21395</name>
    <dbReference type="NCBI Taxonomy" id="1437603"/>
    <lineage>
        <taxon>Bacteria</taxon>
        <taxon>Bacillati</taxon>
        <taxon>Actinomycetota</taxon>
        <taxon>Actinomycetes</taxon>
        <taxon>Bifidobacteriales</taxon>
        <taxon>Bifidobacteriaceae</taxon>
        <taxon>Bifidobacterium</taxon>
    </lineage>
</organism>
<dbReference type="InterPro" id="IPR006286">
    <property type="entry name" value="C56_PfpI-like"/>
</dbReference>
<proteinExistence type="inferred from homology"/>
<dbReference type="SUPFAM" id="SSF52317">
    <property type="entry name" value="Class I glutamine amidotransferase-like"/>
    <property type="match status" value="1"/>
</dbReference>
<dbReference type="PANTHER" id="PTHR42733:SF12">
    <property type="entry name" value="PROTEINASE"/>
    <property type="match status" value="1"/>
</dbReference>
<dbReference type="Pfam" id="PF01965">
    <property type="entry name" value="DJ-1_PfpI"/>
    <property type="match status" value="1"/>
</dbReference>